<dbReference type="RefSeq" id="WP_376835290.1">
    <property type="nucleotide sequence ID" value="NZ_JBHLSW010000004.1"/>
</dbReference>
<comment type="catalytic activity">
    <reaction evidence="1">
        <text>ATP + protein L-histidine = ADP + protein N-phospho-L-histidine.</text>
        <dbReference type="EC" id="2.7.13.3"/>
    </reaction>
</comment>
<dbReference type="Pfam" id="PF00512">
    <property type="entry name" value="HisKA"/>
    <property type="match status" value="1"/>
</dbReference>
<feature type="transmembrane region" description="Helical" evidence="8">
    <location>
        <begin position="64"/>
        <end position="81"/>
    </location>
</feature>
<dbReference type="InterPro" id="IPR036890">
    <property type="entry name" value="HATPase_C_sf"/>
</dbReference>
<dbReference type="CDD" id="cd00082">
    <property type="entry name" value="HisKA"/>
    <property type="match status" value="1"/>
</dbReference>
<feature type="domain" description="Histidine kinase" evidence="9">
    <location>
        <begin position="313"/>
        <end position="517"/>
    </location>
</feature>
<sequence length="522" mass="54388">MISRAQLGRLVGVSALGVLTFLICWGAIHFFRGTAAVAAVWPANALVLAFILRACPTRVCERMAVGVASVAMVGANLAAGRPLGLSLAFPAANVIEILIAVHFLRGVSMPLAALKDLRGFFLGAVLAGPLASATVATAVMALGLDLSGAALLAEAGGWFLADAMGMAIVAPFALSISSRSTWPVWRGMAAPAAAGLIFFALSFQSQAPALLLAFPLVTLAVLYDRDRGGALAIGLVAMGLIGSALMGEGSLPRLARYGVDPVVWAQIFLGCLVATAYPLAMMLKRLDAIAADAEAKRVAAQAETDAKVRLIGEVGEELRSPLSGVVTLAEMLRSGRLGDLNPRQRELLSRIAESGAEIEALSREMIAGGPRGASRQAHDVGRVLAEAIGATAFAARRRGIIVEQRLEPGHLTALDRPRVARLIEEALIAATEAATVGGRLRVSLTGDGVNVRILIEDDGADDRVLRLTAEQTSKLDATPTSGRAFDKAWLRKRGGDLRTGVSDLGGVLSEIVLPVTKAERAA</sequence>
<evidence type="ECO:0000259" key="9">
    <source>
        <dbReference type="PROSITE" id="PS50109"/>
    </source>
</evidence>
<comment type="caution">
    <text evidence="10">The sequence shown here is derived from an EMBL/GenBank/DDBJ whole genome shotgun (WGS) entry which is preliminary data.</text>
</comment>
<evidence type="ECO:0000256" key="1">
    <source>
        <dbReference type="ARBA" id="ARBA00000085"/>
    </source>
</evidence>
<dbReference type="Pfam" id="PF05231">
    <property type="entry name" value="MASE1"/>
    <property type="match status" value="1"/>
</dbReference>
<dbReference type="SUPFAM" id="SSF55874">
    <property type="entry name" value="ATPase domain of HSP90 chaperone/DNA topoisomerase II/histidine kinase"/>
    <property type="match status" value="1"/>
</dbReference>
<evidence type="ECO:0000256" key="5">
    <source>
        <dbReference type="ARBA" id="ARBA00022692"/>
    </source>
</evidence>
<dbReference type="EC" id="2.7.13.3" evidence="3"/>
<dbReference type="SUPFAM" id="SSF47384">
    <property type="entry name" value="Homodimeric domain of signal transducing histidine kinase"/>
    <property type="match status" value="1"/>
</dbReference>
<evidence type="ECO:0000313" key="10">
    <source>
        <dbReference type="EMBL" id="MFC0633399.1"/>
    </source>
</evidence>
<evidence type="ECO:0000256" key="3">
    <source>
        <dbReference type="ARBA" id="ARBA00012438"/>
    </source>
</evidence>
<dbReference type="Proteomes" id="UP001589906">
    <property type="component" value="Unassembled WGS sequence"/>
</dbReference>
<protein>
    <recommendedName>
        <fullName evidence="3">histidine kinase</fullName>
        <ecNumber evidence="3">2.7.13.3</ecNumber>
    </recommendedName>
</protein>
<evidence type="ECO:0000256" key="8">
    <source>
        <dbReference type="SAM" id="Phobius"/>
    </source>
</evidence>
<evidence type="ECO:0000256" key="4">
    <source>
        <dbReference type="ARBA" id="ARBA00022475"/>
    </source>
</evidence>
<feature type="transmembrane region" description="Helical" evidence="8">
    <location>
        <begin position="7"/>
        <end position="28"/>
    </location>
</feature>
<evidence type="ECO:0000256" key="6">
    <source>
        <dbReference type="ARBA" id="ARBA00022989"/>
    </source>
</evidence>
<keyword evidence="4" id="KW-1003">Cell membrane</keyword>
<feature type="transmembrane region" description="Helical" evidence="8">
    <location>
        <begin position="263"/>
        <end position="280"/>
    </location>
</feature>
<keyword evidence="5 8" id="KW-0812">Transmembrane</keyword>
<dbReference type="EMBL" id="JBHLSW010000004">
    <property type="protein sequence ID" value="MFC0633399.1"/>
    <property type="molecule type" value="Genomic_DNA"/>
</dbReference>
<keyword evidence="6 8" id="KW-1133">Transmembrane helix</keyword>
<dbReference type="InterPro" id="IPR003661">
    <property type="entry name" value="HisK_dim/P_dom"/>
</dbReference>
<proteinExistence type="predicted"/>
<gene>
    <name evidence="10" type="ORF">ACFFGE_05850</name>
</gene>
<feature type="transmembrane region" description="Helical" evidence="8">
    <location>
        <begin position="119"/>
        <end position="144"/>
    </location>
</feature>
<accession>A0ABV6R1A5</accession>
<dbReference type="InterPro" id="IPR005467">
    <property type="entry name" value="His_kinase_dom"/>
</dbReference>
<keyword evidence="7 8" id="KW-0472">Membrane</keyword>
<keyword evidence="11" id="KW-1185">Reference proteome</keyword>
<evidence type="ECO:0000256" key="7">
    <source>
        <dbReference type="ARBA" id="ARBA00023136"/>
    </source>
</evidence>
<reference evidence="10 11" key="1">
    <citation type="submission" date="2024-09" db="EMBL/GenBank/DDBJ databases">
        <authorList>
            <person name="Sun Q."/>
            <person name="Mori K."/>
        </authorList>
    </citation>
    <scope>NUCLEOTIDE SEQUENCE [LARGE SCALE GENOMIC DNA]</scope>
    <source>
        <strain evidence="10 11">NCAIM B.02621</strain>
    </source>
</reference>
<comment type="subcellular location">
    <subcellularLocation>
        <location evidence="2">Cell membrane</location>
        <topology evidence="2">Multi-pass membrane protein</topology>
    </subcellularLocation>
</comment>
<organism evidence="10 11">
    <name type="scientific">Brevundimonas balnearis</name>
    <dbReference type="NCBI Taxonomy" id="1572858"/>
    <lineage>
        <taxon>Bacteria</taxon>
        <taxon>Pseudomonadati</taxon>
        <taxon>Pseudomonadota</taxon>
        <taxon>Alphaproteobacteria</taxon>
        <taxon>Caulobacterales</taxon>
        <taxon>Caulobacteraceae</taxon>
        <taxon>Brevundimonas</taxon>
    </lineage>
</organism>
<feature type="transmembrane region" description="Helical" evidence="8">
    <location>
        <begin position="156"/>
        <end position="176"/>
    </location>
</feature>
<dbReference type="Gene3D" id="3.30.565.10">
    <property type="entry name" value="Histidine kinase-like ATPase, C-terminal domain"/>
    <property type="match status" value="1"/>
</dbReference>
<dbReference type="InterPro" id="IPR007895">
    <property type="entry name" value="MASE1"/>
</dbReference>
<dbReference type="InterPro" id="IPR036097">
    <property type="entry name" value="HisK_dim/P_sf"/>
</dbReference>
<feature type="transmembrane region" description="Helical" evidence="8">
    <location>
        <begin position="230"/>
        <end position="251"/>
    </location>
</feature>
<name>A0ABV6R1A5_9CAUL</name>
<dbReference type="SMART" id="SM00388">
    <property type="entry name" value="HisKA"/>
    <property type="match status" value="1"/>
</dbReference>
<feature type="transmembrane region" description="Helical" evidence="8">
    <location>
        <begin position="34"/>
        <end position="52"/>
    </location>
</feature>
<feature type="transmembrane region" description="Helical" evidence="8">
    <location>
        <begin position="207"/>
        <end position="223"/>
    </location>
</feature>
<feature type="transmembrane region" description="Helical" evidence="8">
    <location>
        <begin position="87"/>
        <end position="107"/>
    </location>
</feature>
<feature type="transmembrane region" description="Helical" evidence="8">
    <location>
        <begin position="183"/>
        <end position="201"/>
    </location>
</feature>
<evidence type="ECO:0000313" key="11">
    <source>
        <dbReference type="Proteomes" id="UP001589906"/>
    </source>
</evidence>
<evidence type="ECO:0000256" key="2">
    <source>
        <dbReference type="ARBA" id="ARBA00004651"/>
    </source>
</evidence>
<dbReference type="Gene3D" id="1.10.287.130">
    <property type="match status" value="1"/>
</dbReference>
<dbReference type="PROSITE" id="PS50109">
    <property type="entry name" value="HIS_KIN"/>
    <property type="match status" value="1"/>
</dbReference>